<gene>
    <name evidence="1" type="ORF">LCGC14_1565870</name>
</gene>
<dbReference type="AlphaFoldDB" id="A0A0F9IL24"/>
<reference evidence="1" key="1">
    <citation type="journal article" date="2015" name="Nature">
        <title>Complex archaea that bridge the gap between prokaryotes and eukaryotes.</title>
        <authorList>
            <person name="Spang A."/>
            <person name="Saw J.H."/>
            <person name="Jorgensen S.L."/>
            <person name="Zaremba-Niedzwiedzka K."/>
            <person name="Martijn J."/>
            <person name="Lind A.E."/>
            <person name="van Eijk R."/>
            <person name="Schleper C."/>
            <person name="Guy L."/>
            <person name="Ettema T.J."/>
        </authorList>
    </citation>
    <scope>NUCLEOTIDE SEQUENCE</scope>
</reference>
<dbReference type="EMBL" id="LAZR01012150">
    <property type="protein sequence ID" value="KKM32238.1"/>
    <property type="molecule type" value="Genomic_DNA"/>
</dbReference>
<sequence>MTNKELENLRIQYKLWWGRIHQKSYNELAKELNKSPNSLASILWKNYPYLVSHGQRKNPLRPRKYFKITDVCLEDFIDDGWTQSQIARACGCSRQAISSRLKSKNIIAKRDGRLDSISYRKETKAYWFRIQGIQITKINKMSGGSVIGNLMKLCPELKTNGLGYGREYAVTHSWRLRPDIVAWHTKVYWYKIQGLSREEMSKRLGKSKELIAKVTIKNPELKLKAGSWKKKGHTMW</sequence>
<proteinExistence type="predicted"/>
<comment type="caution">
    <text evidence="1">The sequence shown here is derived from an EMBL/GenBank/DDBJ whole genome shotgun (WGS) entry which is preliminary data.</text>
</comment>
<evidence type="ECO:0000313" key="1">
    <source>
        <dbReference type="EMBL" id="KKM32238.1"/>
    </source>
</evidence>
<accession>A0A0F9IL24</accession>
<protein>
    <submittedName>
        <fullName evidence="1">Uncharacterized protein</fullName>
    </submittedName>
</protein>
<organism evidence="1">
    <name type="scientific">marine sediment metagenome</name>
    <dbReference type="NCBI Taxonomy" id="412755"/>
    <lineage>
        <taxon>unclassified sequences</taxon>
        <taxon>metagenomes</taxon>
        <taxon>ecological metagenomes</taxon>
    </lineage>
</organism>
<name>A0A0F9IL24_9ZZZZ</name>